<dbReference type="GO" id="GO:0003676">
    <property type="term" value="F:nucleic acid binding"/>
    <property type="evidence" value="ECO:0007669"/>
    <property type="project" value="InterPro"/>
</dbReference>
<dbReference type="GO" id="GO:0000213">
    <property type="term" value="F:tRNA-intron lyase activity"/>
    <property type="evidence" value="ECO:0007669"/>
    <property type="project" value="UniProtKB-EC"/>
</dbReference>
<accession>A0A9P8QSQ1</accession>
<dbReference type="Pfam" id="PF05625">
    <property type="entry name" value="PAXNEB"/>
    <property type="match status" value="1"/>
</dbReference>
<feature type="region of interest" description="Disordered" evidence="16">
    <location>
        <begin position="16"/>
        <end position="43"/>
    </location>
</feature>
<evidence type="ECO:0000256" key="1">
    <source>
        <dbReference type="ARBA" id="ARBA00004123"/>
    </source>
</evidence>
<feature type="region of interest" description="Disordered" evidence="16">
    <location>
        <begin position="474"/>
        <end position="520"/>
    </location>
</feature>
<evidence type="ECO:0000256" key="12">
    <source>
        <dbReference type="ARBA" id="ARBA00034031"/>
    </source>
</evidence>
<dbReference type="InterPro" id="IPR027417">
    <property type="entry name" value="P-loop_NTPase"/>
</dbReference>
<dbReference type="GO" id="GO:0006388">
    <property type="term" value="P:tRNA splicing, via endonucleolytic cleavage and ligation"/>
    <property type="evidence" value="ECO:0007669"/>
    <property type="project" value="InterPro"/>
</dbReference>
<name>A0A9P8QSQ1_9HYPO</name>
<feature type="domain" description="tRNA intron endonuclease catalytic" evidence="17">
    <location>
        <begin position="564"/>
        <end position="623"/>
    </location>
</feature>
<dbReference type="Proteomes" id="UP000827724">
    <property type="component" value="Unassembled WGS sequence"/>
</dbReference>
<dbReference type="InterPro" id="IPR008728">
    <property type="entry name" value="Elongator_complex_protein_4"/>
</dbReference>
<evidence type="ECO:0000259" key="17">
    <source>
        <dbReference type="Pfam" id="PF01974"/>
    </source>
</evidence>
<sequence>MSFRKRNTVIGVAGLAPPSQRTKVPVPGTRPSPHDGRLTTSTGTSSLDQLLAGHAGLPLGTCLLVEESGTTDFGGILLRYFAAEGLVQGHCVHVLGFGDHWRRELPGLASEGRSKEANGSKSSDSKMKIAWRYETLSSRATPTRGPSISDSAEGIAPFCHAFDLSVRLEDSVAQGQFYTTRGSGMDQTQSPFRRFISDITTRLKSSPPTSVHRIVIPSLLSPTTYPPSACRPQEVLQFVHHIRALLRQFPSRIVVMMTLPISLYPRSTGLVRRAELLCDGVVELISLQHQPHHHIDRNSPNENRAQGLFRIHSLPVFHEKGGGLEGSWVKEDMSFKLSASSGLLITPYSLPPLGDEEGIIAAMDPPRLIRIANIAGRYLVFDPDAVNALRRKANANGTLVGTTPQQPTQNIFLGLPIELRPEEVDALIRTNVAYVVDDAAAHQSALQSLDPDSRRAYIGSLRLRKQAAQKVFAEMNAQKASRAASKDERLRDPSSAHASSTSPGAADGLKSDGNPAPRRHSQVTLLGVTPTSSINHVSPEAYALPVEPRNSESGSLCQFMLGAGYYMTPGLRFGSRYSVYPGDPLRFHAHFMANEYGWEEEIPILDIVGGGRLATAVKKAFLIGGRQPSASPDTVPPAVRTFSIEWAGM</sequence>
<dbReference type="CDD" id="cd19494">
    <property type="entry name" value="Elp4"/>
    <property type="match status" value="1"/>
</dbReference>
<dbReference type="InterPro" id="IPR059049">
    <property type="entry name" value="TSEN34_N"/>
</dbReference>
<evidence type="ECO:0000256" key="15">
    <source>
        <dbReference type="ARBA" id="ARBA00076724"/>
    </source>
</evidence>
<evidence type="ECO:0000313" key="20">
    <source>
        <dbReference type="Proteomes" id="UP000827724"/>
    </source>
</evidence>
<dbReference type="GO" id="GO:0005737">
    <property type="term" value="C:cytoplasm"/>
    <property type="evidence" value="ECO:0007669"/>
    <property type="project" value="UniProtKB-SubCell"/>
</dbReference>
<dbReference type="Gene3D" id="3.40.50.300">
    <property type="entry name" value="P-loop containing nucleotide triphosphate hydrolases"/>
    <property type="match status" value="1"/>
</dbReference>
<dbReference type="PANTHER" id="PTHR12896:SF1">
    <property type="entry name" value="ELONGATOR COMPLEX PROTEIN 4"/>
    <property type="match status" value="1"/>
</dbReference>
<comment type="function">
    <text evidence="13">Constitutes one of the two catalytic subunit of the tRNA-splicing endonuclease complex, a complex responsible for identification and cleavage of the splice sites in pre-tRNA. It cleaves pre-tRNA at the 5'- and 3'-splice sites to release the intron. The products are an intron and two tRNA half-molecules bearing 2',3'-cyclic phosphate and 5'-OH termini. There are no conserved sequences at the splice sites, but the intron is invariably located at the same site in the gene, placing the splice sites an invariant distance from the constant structural features of the tRNA body. It probably carries the active site for 3'-splice site cleavage.</text>
</comment>
<dbReference type="EC" id="4.6.1.16" evidence="6"/>
<dbReference type="FunFam" id="3.40.1350.10:FF:000008">
    <property type="entry name" value="tRNA-splicing endonuclease subunit Sen34"/>
    <property type="match status" value="1"/>
</dbReference>
<evidence type="ECO:0000256" key="3">
    <source>
        <dbReference type="ARBA" id="ARBA00005043"/>
    </source>
</evidence>
<evidence type="ECO:0000256" key="16">
    <source>
        <dbReference type="SAM" id="MobiDB-lite"/>
    </source>
</evidence>
<dbReference type="CDD" id="cd22363">
    <property type="entry name" value="tRNA-intron_lyase_C"/>
    <property type="match status" value="1"/>
</dbReference>
<dbReference type="Pfam" id="PF26577">
    <property type="entry name" value="TSEN34_N"/>
    <property type="match status" value="1"/>
</dbReference>
<evidence type="ECO:0000256" key="11">
    <source>
        <dbReference type="ARBA" id="ARBA00023242"/>
    </source>
</evidence>
<evidence type="ECO:0000256" key="2">
    <source>
        <dbReference type="ARBA" id="ARBA00004496"/>
    </source>
</evidence>
<evidence type="ECO:0000256" key="9">
    <source>
        <dbReference type="ARBA" id="ARBA00022694"/>
    </source>
</evidence>
<dbReference type="OrthoDB" id="289162at2759"/>
<evidence type="ECO:0000256" key="10">
    <source>
        <dbReference type="ARBA" id="ARBA00023239"/>
    </source>
</evidence>
<keyword evidence="9" id="KW-0819">tRNA processing</keyword>
<feature type="domain" description="TSEN34 N-terminal" evidence="18">
    <location>
        <begin position="369"/>
        <end position="438"/>
    </location>
</feature>
<dbReference type="EMBL" id="JAIWOZ010000003">
    <property type="protein sequence ID" value="KAH6607922.1"/>
    <property type="molecule type" value="Genomic_DNA"/>
</dbReference>
<comment type="pathway">
    <text evidence="3">tRNA modification; 5-methoxycarbonylmethyl-2-thiouridine-tRNA biosynthesis.</text>
</comment>
<feature type="compositionally biased region" description="Basic and acidic residues" evidence="16">
    <location>
        <begin position="484"/>
        <end position="494"/>
    </location>
</feature>
<evidence type="ECO:0000256" key="7">
    <source>
        <dbReference type="ARBA" id="ARBA00020265"/>
    </source>
</evidence>
<dbReference type="InterPro" id="IPR006677">
    <property type="entry name" value="tRNA_intron_Endonuc_cat-like"/>
</dbReference>
<evidence type="ECO:0000256" key="6">
    <source>
        <dbReference type="ARBA" id="ARBA00012573"/>
    </source>
</evidence>
<dbReference type="SUPFAM" id="SSF53032">
    <property type="entry name" value="tRNA-intron endonuclease catalytic domain-like"/>
    <property type="match status" value="1"/>
</dbReference>
<dbReference type="AlphaFoldDB" id="A0A9P8QSQ1"/>
<dbReference type="GO" id="GO:0033588">
    <property type="term" value="C:elongator holoenzyme complex"/>
    <property type="evidence" value="ECO:0007669"/>
    <property type="project" value="InterPro"/>
</dbReference>
<keyword evidence="10" id="KW-0456">Lyase</keyword>
<keyword evidence="20" id="KW-1185">Reference proteome</keyword>
<comment type="subcellular location">
    <subcellularLocation>
        <location evidence="2">Cytoplasm</location>
    </subcellularLocation>
    <subcellularLocation>
        <location evidence="1">Nucleus</location>
    </subcellularLocation>
</comment>
<evidence type="ECO:0000256" key="4">
    <source>
        <dbReference type="ARBA" id="ARBA00007573"/>
    </source>
</evidence>
<comment type="catalytic activity">
    <reaction evidence="12">
        <text>pretRNA = a 3'-half-tRNA molecule with a 5'-OH end + a 5'-half-tRNA molecule with a 2',3'-cyclic phosphate end + an intron with a 2',3'-cyclic phosphate and a 5'-hydroxyl terminus.</text>
        <dbReference type="EC" id="4.6.1.16"/>
    </reaction>
</comment>
<comment type="similarity">
    <text evidence="4">Belongs to the ELP4 family.</text>
</comment>
<organism evidence="19 20">
    <name type="scientific">Trichoderma cornu-damae</name>
    <dbReference type="NCBI Taxonomy" id="654480"/>
    <lineage>
        <taxon>Eukaryota</taxon>
        <taxon>Fungi</taxon>
        <taxon>Dikarya</taxon>
        <taxon>Ascomycota</taxon>
        <taxon>Pezizomycotina</taxon>
        <taxon>Sordariomycetes</taxon>
        <taxon>Hypocreomycetidae</taxon>
        <taxon>Hypocreales</taxon>
        <taxon>Hypocreaceae</taxon>
        <taxon>Trichoderma</taxon>
    </lineage>
</organism>
<evidence type="ECO:0000313" key="19">
    <source>
        <dbReference type="EMBL" id="KAH6607922.1"/>
    </source>
</evidence>
<dbReference type="GO" id="GO:0008023">
    <property type="term" value="C:transcription elongation factor complex"/>
    <property type="evidence" value="ECO:0007669"/>
    <property type="project" value="TreeGrafter"/>
</dbReference>
<reference evidence="19" key="1">
    <citation type="submission" date="2021-08" db="EMBL/GenBank/DDBJ databases">
        <title>Chromosome-Level Trichoderma cornu-damae using Hi-C Data.</title>
        <authorList>
            <person name="Kim C.S."/>
        </authorList>
    </citation>
    <scope>NUCLEOTIDE SEQUENCE</scope>
    <source>
        <strain evidence="19">KA19-0412C</strain>
    </source>
</reference>
<dbReference type="PANTHER" id="PTHR12896">
    <property type="entry name" value="PAX6 NEIGHBOR PROTEIN PAXNEB"/>
    <property type="match status" value="1"/>
</dbReference>
<dbReference type="GO" id="GO:0002098">
    <property type="term" value="P:tRNA wobble uridine modification"/>
    <property type="evidence" value="ECO:0007669"/>
    <property type="project" value="InterPro"/>
</dbReference>
<dbReference type="Gene3D" id="3.40.1350.10">
    <property type="match status" value="1"/>
</dbReference>
<comment type="caution">
    <text evidence="19">The sequence shown here is derived from an EMBL/GenBank/DDBJ whole genome shotgun (WGS) entry which is preliminary data.</text>
</comment>
<protein>
    <recommendedName>
        <fullName evidence="7">Elongator complex protein 4</fullName>
        <ecNumber evidence="6">4.6.1.16</ecNumber>
    </recommendedName>
    <alternativeName>
        <fullName evidence="14 15">tRNA-intron endonuclease SEN34</fullName>
    </alternativeName>
</protein>
<dbReference type="Pfam" id="PF01974">
    <property type="entry name" value="tRNA_int_endo"/>
    <property type="match status" value="1"/>
</dbReference>
<keyword evidence="8" id="KW-0963">Cytoplasm</keyword>
<evidence type="ECO:0000256" key="13">
    <source>
        <dbReference type="ARBA" id="ARBA00059865"/>
    </source>
</evidence>
<keyword evidence="11" id="KW-0539">Nucleus</keyword>
<dbReference type="InterPro" id="IPR036167">
    <property type="entry name" value="tRNA_intron_Endo_cat-like_sf"/>
</dbReference>
<comment type="similarity">
    <text evidence="5">Belongs to the tRNA-intron endonuclease family.</text>
</comment>
<proteinExistence type="inferred from homology"/>
<evidence type="ECO:0000256" key="5">
    <source>
        <dbReference type="ARBA" id="ARBA00008078"/>
    </source>
</evidence>
<evidence type="ECO:0000259" key="18">
    <source>
        <dbReference type="Pfam" id="PF26577"/>
    </source>
</evidence>
<evidence type="ECO:0000256" key="8">
    <source>
        <dbReference type="ARBA" id="ARBA00022490"/>
    </source>
</evidence>
<evidence type="ECO:0000256" key="14">
    <source>
        <dbReference type="ARBA" id="ARBA00075884"/>
    </source>
</evidence>
<gene>
    <name evidence="19" type="ORF">Trco_004235</name>
</gene>
<dbReference type="InterPro" id="IPR011856">
    <property type="entry name" value="tRNA_endonuc-like_dom_sf"/>
</dbReference>